<reference evidence="1" key="1">
    <citation type="submission" date="2022-08" db="EMBL/GenBank/DDBJ databases">
        <authorList>
            <person name="Kallberg Y."/>
            <person name="Tangrot J."/>
            <person name="Rosling A."/>
        </authorList>
    </citation>
    <scope>NUCLEOTIDE SEQUENCE</scope>
    <source>
        <strain evidence="1">Wild A</strain>
    </source>
</reference>
<name>A0A9W4X013_9GLOM</name>
<accession>A0A9W4X013</accession>
<keyword evidence="2" id="KW-1185">Reference proteome</keyword>
<dbReference type="EMBL" id="CAMKVN010007915">
    <property type="protein sequence ID" value="CAI2191988.1"/>
    <property type="molecule type" value="Genomic_DNA"/>
</dbReference>
<protein>
    <submittedName>
        <fullName evidence="1">9307_t:CDS:1</fullName>
    </submittedName>
</protein>
<organism evidence="1 2">
    <name type="scientific">Funneliformis geosporum</name>
    <dbReference type="NCBI Taxonomy" id="1117311"/>
    <lineage>
        <taxon>Eukaryota</taxon>
        <taxon>Fungi</taxon>
        <taxon>Fungi incertae sedis</taxon>
        <taxon>Mucoromycota</taxon>
        <taxon>Glomeromycotina</taxon>
        <taxon>Glomeromycetes</taxon>
        <taxon>Glomerales</taxon>
        <taxon>Glomeraceae</taxon>
        <taxon>Funneliformis</taxon>
    </lineage>
</organism>
<evidence type="ECO:0000313" key="2">
    <source>
        <dbReference type="Proteomes" id="UP001153678"/>
    </source>
</evidence>
<dbReference type="AlphaFoldDB" id="A0A9W4X013"/>
<proteinExistence type="predicted"/>
<gene>
    <name evidence="1" type="ORF">FWILDA_LOCUS15350</name>
</gene>
<dbReference type="Proteomes" id="UP001153678">
    <property type="component" value="Unassembled WGS sequence"/>
</dbReference>
<evidence type="ECO:0000313" key="1">
    <source>
        <dbReference type="EMBL" id="CAI2191988.1"/>
    </source>
</evidence>
<sequence length="95" mass="10765">MDAFANTSTLTFLQTYHDENIRIVDNKYQPCIGHDLLRQGKCVAFIFTEALIASALVEKASKLSKPDNSPIKAYAYYGNMDEKQKQKDFSNIDVI</sequence>
<comment type="caution">
    <text evidence="1">The sequence shown here is derived from an EMBL/GenBank/DDBJ whole genome shotgun (WGS) entry which is preliminary data.</text>
</comment>